<name>A0ABR8AL98_9CYAN</name>
<evidence type="ECO:0000313" key="9">
    <source>
        <dbReference type="EMBL" id="MBD2199406.1"/>
    </source>
</evidence>
<dbReference type="NCBIfam" id="TIGR03794">
    <property type="entry name" value="NHLM_micro_HlyD"/>
    <property type="match status" value="1"/>
</dbReference>
<dbReference type="PANTHER" id="PTHR30386:SF26">
    <property type="entry name" value="TRANSPORT PROTEIN COMB"/>
    <property type="match status" value="1"/>
</dbReference>
<dbReference type="Proteomes" id="UP000658514">
    <property type="component" value="Unassembled WGS sequence"/>
</dbReference>
<evidence type="ECO:0000259" key="8">
    <source>
        <dbReference type="Pfam" id="PF25917"/>
    </source>
</evidence>
<protein>
    <submittedName>
        <fullName evidence="9">NHLP bacteriocin system secretion protein</fullName>
    </submittedName>
</protein>
<evidence type="ECO:0000256" key="4">
    <source>
        <dbReference type="ARBA" id="ARBA00022989"/>
    </source>
</evidence>
<keyword evidence="6" id="KW-0175">Coiled coil</keyword>
<sequence>MVTQQDTQKRNIFRQEALDRVASPEQLDQLIKVTNPKRWFSLLALGSLVAVGTAWSVFGRIPIVVSGRGVLIYPSKVVTVQAANPGRILALNVQVGDRVRKGQVIATIDQAELRKQLQLAREKLAQLRFQDETANQVQTQRSNLEEIAIQQQRQTLQRSLEIVQSLTPALREQTQTVMKRERLNLQQRIHTLQELLPTYYERWQNRKNLLKERAIPQDTALQAEQDYKNAQAQINEAKSQLNQLELRETDTERQYMNNLNQINEIQTQLKALESRQATQKEQDFTTVTNRKKEIQETQRVIAQLELQLQNSSQIVSDYTGRILEITAKPGQQLEPGGGIGTIAANEESAKLVNVTFLPVSEGKKIKQGMSLQVTPSTVKREEFGGIEAKVTNISAFPVTQQGVASLIGNPDILPGILSQGAQIAVFSELQPDTSTNKSYRWSSSKGPDLEITAGTTTSVRITVEERAPITFVLPIFKSLTGLG</sequence>
<keyword evidence="4 7" id="KW-1133">Transmembrane helix</keyword>
<dbReference type="PANTHER" id="PTHR30386">
    <property type="entry name" value="MEMBRANE FUSION SUBUNIT OF EMRAB-TOLC MULTIDRUG EFFLUX PUMP"/>
    <property type="match status" value="1"/>
</dbReference>
<dbReference type="EMBL" id="JACJQH010000059">
    <property type="protein sequence ID" value="MBD2199406.1"/>
    <property type="molecule type" value="Genomic_DNA"/>
</dbReference>
<keyword evidence="5 7" id="KW-0472">Membrane</keyword>
<dbReference type="RefSeq" id="WP_190548867.1">
    <property type="nucleotide sequence ID" value="NZ_CAWPNO010000094.1"/>
</dbReference>
<feature type="transmembrane region" description="Helical" evidence="7">
    <location>
        <begin position="39"/>
        <end position="58"/>
    </location>
</feature>
<evidence type="ECO:0000256" key="6">
    <source>
        <dbReference type="SAM" id="Coils"/>
    </source>
</evidence>
<dbReference type="Pfam" id="PF25917">
    <property type="entry name" value="BSH_RND"/>
    <property type="match status" value="1"/>
</dbReference>
<keyword evidence="10" id="KW-1185">Reference proteome</keyword>
<organism evidence="9 10">
    <name type="scientific">Calothrix parietina FACHB-288</name>
    <dbReference type="NCBI Taxonomy" id="2692896"/>
    <lineage>
        <taxon>Bacteria</taxon>
        <taxon>Bacillati</taxon>
        <taxon>Cyanobacteriota</taxon>
        <taxon>Cyanophyceae</taxon>
        <taxon>Nostocales</taxon>
        <taxon>Calotrichaceae</taxon>
        <taxon>Calothrix</taxon>
    </lineage>
</organism>
<dbReference type="InterPro" id="IPR058625">
    <property type="entry name" value="MdtA-like_BSH"/>
</dbReference>
<gene>
    <name evidence="9" type="ORF">H6G24_28655</name>
</gene>
<dbReference type="InterPro" id="IPR022275">
    <property type="entry name" value="NHPM_bacteriocin_SS_HylD"/>
</dbReference>
<evidence type="ECO:0000313" key="10">
    <source>
        <dbReference type="Proteomes" id="UP000658514"/>
    </source>
</evidence>
<dbReference type="InterPro" id="IPR050739">
    <property type="entry name" value="MFP"/>
</dbReference>
<reference evidence="9 10" key="1">
    <citation type="journal article" date="2020" name="ISME J.">
        <title>Comparative genomics reveals insights into cyanobacterial evolution and habitat adaptation.</title>
        <authorList>
            <person name="Chen M.Y."/>
            <person name="Teng W.K."/>
            <person name="Zhao L."/>
            <person name="Hu C.X."/>
            <person name="Zhou Y.K."/>
            <person name="Han B.P."/>
            <person name="Song L.R."/>
            <person name="Shu W.S."/>
        </authorList>
    </citation>
    <scope>NUCLEOTIDE SEQUENCE [LARGE SCALE GENOMIC DNA]</scope>
    <source>
        <strain evidence="9 10">FACHB-288</strain>
    </source>
</reference>
<evidence type="ECO:0000256" key="2">
    <source>
        <dbReference type="ARBA" id="ARBA00009477"/>
    </source>
</evidence>
<evidence type="ECO:0000256" key="5">
    <source>
        <dbReference type="ARBA" id="ARBA00023136"/>
    </source>
</evidence>
<feature type="coiled-coil region" evidence="6">
    <location>
        <begin position="220"/>
        <end position="314"/>
    </location>
</feature>
<proteinExistence type="inferred from homology"/>
<evidence type="ECO:0000256" key="3">
    <source>
        <dbReference type="ARBA" id="ARBA00022692"/>
    </source>
</evidence>
<comment type="caution">
    <text evidence="9">The sequence shown here is derived from an EMBL/GenBank/DDBJ whole genome shotgun (WGS) entry which is preliminary data.</text>
</comment>
<comment type="subcellular location">
    <subcellularLocation>
        <location evidence="1">Membrane</location>
        <topology evidence="1">Single-pass membrane protein</topology>
    </subcellularLocation>
</comment>
<dbReference type="Gene3D" id="2.40.50.100">
    <property type="match status" value="1"/>
</dbReference>
<feature type="domain" description="Multidrug resistance protein MdtA-like barrel-sandwich hybrid" evidence="8">
    <location>
        <begin position="77"/>
        <end position="334"/>
    </location>
</feature>
<accession>A0ABR8AL98</accession>
<feature type="coiled-coil region" evidence="6">
    <location>
        <begin position="110"/>
        <end position="154"/>
    </location>
</feature>
<keyword evidence="3 7" id="KW-0812">Transmembrane</keyword>
<comment type="similarity">
    <text evidence="2">Belongs to the membrane fusion protein (MFP) (TC 8.A.1) family.</text>
</comment>
<evidence type="ECO:0000256" key="1">
    <source>
        <dbReference type="ARBA" id="ARBA00004167"/>
    </source>
</evidence>
<evidence type="ECO:0000256" key="7">
    <source>
        <dbReference type="SAM" id="Phobius"/>
    </source>
</evidence>